<sequence>MRALLSDQYSWVWLRRAAKRTFWISLGILVLLPIIAALVSDSIWTSVLGVFVSIAAWVAALAILSWIVSRIAFWWLKGPIRWGIFTPKIRRAYLLAVFDNTMRQTQIHRLRLVRVIHVYQVNRSGTKCVVEHPEGVRQDAWFWNFSPKRGHVFIVRSSTGYGPHNSNAQVMYIGSKVTGPGIVGGIPAASWKAAHKRLRGR</sequence>
<dbReference type="AlphaFoldDB" id="A0A7Y9LR23"/>
<dbReference type="EMBL" id="JACBYQ010000001">
    <property type="protein sequence ID" value="NYE94018.1"/>
    <property type="molecule type" value="Genomic_DNA"/>
</dbReference>
<accession>A0A7Y9LR23</accession>
<evidence type="ECO:0000313" key="3">
    <source>
        <dbReference type="Proteomes" id="UP000521748"/>
    </source>
</evidence>
<name>A0A7Y9LR23_9MICC</name>
<proteinExistence type="predicted"/>
<dbReference type="Proteomes" id="UP000521748">
    <property type="component" value="Unassembled WGS sequence"/>
</dbReference>
<keyword evidence="3" id="KW-1185">Reference proteome</keyword>
<organism evidence="2 3">
    <name type="scientific">Psychromicrobium silvestre</name>
    <dbReference type="NCBI Taxonomy" id="1645614"/>
    <lineage>
        <taxon>Bacteria</taxon>
        <taxon>Bacillati</taxon>
        <taxon>Actinomycetota</taxon>
        <taxon>Actinomycetes</taxon>
        <taxon>Micrococcales</taxon>
        <taxon>Micrococcaceae</taxon>
        <taxon>Psychromicrobium</taxon>
    </lineage>
</organism>
<keyword evidence="1" id="KW-0472">Membrane</keyword>
<feature type="transmembrane region" description="Helical" evidence="1">
    <location>
        <begin position="46"/>
        <end position="68"/>
    </location>
</feature>
<comment type="caution">
    <text evidence="2">The sequence shown here is derived from an EMBL/GenBank/DDBJ whole genome shotgun (WGS) entry which is preliminary data.</text>
</comment>
<evidence type="ECO:0000313" key="2">
    <source>
        <dbReference type="EMBL" id="NYE94018.1"/>
    </source>
</evidence>
<keyword evidence="1" id="KW-1133">Transmembrane helix</keyword>
<protein>
    <submittedName>
        <fullName evidence="2">Uncharacterized protein</fullName>
    </submittedName>
</protein>
<keyword evidence="1" id="KW-0812">Transmembrane</keyword>
<gene>
    <name evidence="2" type="ORF">FHU41_000239</name>
</gene>
<reference evidence="2 3" key="1">
    <citation type="submission" date="2020-07" db="EMBL/GenBank/DDBJ databases">
        <title>Sequencing the genomes of 1000 actinobacteria strains.</title>
        <authorList>
            <person name="Klenk H.-P."/>
        </authorList>
    </citation>
    <scope>NUCLEOTIDE SEQUENCE [LARGE SCALE GENOMIC DNA]</scope>
    <source>
        <strain evidence="2 3">DSM 102047</strain>
    </source>
</reference>
<evidence type="ECO:0000256" key="1">
    <source>
        <dbReference type="SAM" id="Phobius"/>
    </source>
</evidence>
<feature type="transmembrane region" description="Helical" evidence="1">
    <location>
        <begin position="21"/>
        <end position="40"/>
    </location>
</feature>